<sequence length="335" mass="37395">MGNKYIVLALLVATIAASFAFPPDIQLLFQEWETYKIQYNKQYTRAEDSLRLKAFVQSKIQIAQHNQLFYEGKKSYFMGVNKFSDMFLSERIHKMGVTYKVDEIRPKGVPTFISPNKDVEIPAAIDWREKGAVTQVKDQKDCGSCWAFAAVGSLEGQHFRKTGKLVSLSEQNIVDCDTKDYGCGGGFPSDAYEYIAQNGGIDTEESYPYTAKDGPCKFNNETIGAIGIGWEETRENDEEDLRKAVATVGPISVLIYAPPAFLSYQGGVFDGSSCHYHMINHAVVVVGYGTTEDGEDYWIVKNSWGSDWGMFGYILMARNKNNACSIASYATYAIV</sequence>
<evidence type="ECO:0000313" key="10">
    <source>
        <dbReference type="EMBL" id="KAB7503959.1"/>
    </source>
</evidence>
<proteinExistence type="inferred from homology"/>
<evidence type="ECO:0000256" key="2">
    <source>
        <dbReference type="ARBA" id="ARBA00022670"/>
    </source>
</evidence>
<keyword evidence="11" id="KW-1185">Reference proteome</keyword>
<keyword evidence="4" id="KW-0788">Thiol protease</keyword>
<dbReference type="Proteomes" id="UP000326759">
    <property type="component" value="Unassembled WGS sequence"/>
</dbReference>
<evidence type="ECO:0000256" key="5">
    <source>
        <dbReference type="ARBA" id="ARBA00023145"/>
    </source>
</evidence>
<dbReference type="PROSITE" id="PS00139">
    <property type="entry name" value="THIOL_PROTEASE_CYS"/>
    <property type="match status" value="1"/>
</dbReference>
<gene>
    <name evidence="10" type="primary">CL1</name>
    <name evidence="10" type="ORF">Anas_06902</name>
</gene>
<dbReference type="GO" id="GO:0008234">
    <property type="term" value="F:cysteine-type peptidase activity"/>
    <property type="evidence" value="ECO:0007669"/>
    <property type="project" value="UniProtKB-KW"/>
</dbReference>
<dbReference type="SMART" id="SM00848">
    <property type="entry name" value="Inhibitor_I29"/>
    <property type="match status" value="1"/>
</dbReference>
<dbReference type="Pfam" id="PF00112">
    <property type="entry name" value="Peptidase_C1"/>
    <property type="match status" value="1"/>
</dbReference>
<dbReference type="InterPro" id="IPR038765">
    <property type="entry name" value="Papain-like_cys_pep_sf"/>
</dbReference>
<reference evidence="10 11" key="1">
    <citation type="journal article" date="2019" name="PLoS Biol.">
        <title>Sex chromosomes control vertical transmission of feminizing Wolbachia symbionts in an isopod.</title>
        <authorList>
            <person name="Becking T."/>
            <person name="Chebbi M.A."/>
            <person name="Giraud I."/>
            <person name="Moumen B."/>
            <person name="Laverre T."/>
            <person name="Caubet Y."/>
            <person name="Peccoud J."/>
            <person name="Gilbert C."/>
            <person name="Cordaux R."/>
        </authorList>
    </citation>
    <scope>NUCLEOTIDE SEQUENCE [LARGE SCALE GENOMIC DNA]</scope>
    <source>
        <strain evidence="10">ANa2</strain>
        <tissue evidence="10">Whole body excluding digestive tract and cuticle</tissue>
    </source>
</reference>
<evidence type="ECO:0000256" key="1">
    <source>
        <dbReference type="ARBA" id="ARBA00008455"/>
    </source>
</evidence>
<evidence type="ECO:0000256" key="7">
    <source>
        <dbReference type="SAM" id="SignalP"/>
    </source>
</evidence>
<dbReference type="InterPro" id="IPR000668">
    <property type="entry name" value="Peptidase_C1A_C"/>
</dbReference>
<name>A0A5N5TCQ2_9CRUS</name>
<evidence type="ECO:0000259" key="8">
    <source>
        <dbReference type="SMART" id="SM00645"/>
    </source>
</evidence>
<keyword evidence="3" id="KW-0378">Hydrolase</keyword>
<evidence type="ECO:0000256" key="4">
    <source>
        <dbReference type="ARBA" id="ARBA00022807"/>
    </source>
</evidence>
<dbReference type="SMART" id="SM00645">
    <property type="entry name" value="Pept_C1"/>
    <property type="match status" value="1"/>
</dbReference>
<evidence type="ECO:0000259" key="9">
    <source>
        <dbReference type="SMART" id="SM00848"/>
    </source>
</evidence>
<feature type="chain" id="PRO_5024451073" evidence="7">
    <location>
        <begin position="21"/>
        <end position="335"/>
    </location>
</feature>
<evidence type="ECO:0000256" key="3">
    <source>
        <dbReference type="ARBA" id="ARBA00022801"/>
    </source>
</evidence>
<dbReference type="InterPro" id="IPR025660">
    <property type="entry name" value="Pept_his_AS"/>
</dbReference>
<dbReference type="Pfam" id="PF08246">
    <property type="entry name" value="Inhibitor_I29"/>
    <property type="match status" value="1"/>
</dbReference>
<dbReference type="InterPro" id="IPR013201">
    <property type="entry name" value="Prot_inhib_I29"/>
</dbReference>
<keyword evidence="2" id="KW-0645">Protease</keyword>
<dbReference type="EMBL" id="SEYY01004108">
    <property type="protein sequence ID" value="KAB7503959.1"/>
    <property type="molecule type" value="Genomic_DNA"/>
</dbReference>
<evidence type="ECO:0000313" key="11">
    <source>
        <dbReference type="Proteomes" id="UP000326759"/>
    </source>
</evidence>
<dbReference type="PROSITE" id="PS00639">
    <property type="entry name" value="THIOL_PROTEASE_HIS"/>
    <property type="match status" value="1"/>
</dbReference>
<dbReference type="InterPro" id="IPR025661">
    <property type="entry name" value="Pept_asp_AS"/>
</dbReference>
<feature type="domain" description="Peptidase C1A papain C-terminal" evidence="8">
    <location>
        <begin position="121"/>
        <end position="334"/>
    </location>
</feature>
<dbReference type="AlphaFoldDB" id="A0A5N5TCQ2"/>
<dbReference type="InterPro" id="IPR039417">
    <property type="entry name" value="Peptidase_C1A_papain-like"/>
</dbReference>
<protein>
    <submittedName>
        <fullName evidence="10">Cathepsin L</fullName>
    </submittedName>
</protein>
<keyword evidence="6" id="KW-1015">Disulfide bond</keyword>
<dbReference type="Gene3D" id="3.90.70.10">
    <property type="entry name" value="Cysteine proteinases"/>
    <property type="match status" value="1"/>
</dbReference>
<accession>A0A5N5TCQ2</accession>
<evidence type="ECO:0000256" key="6">
    <source>
        <dbReference type="ARBA" id="ARBA00023157"/>
    </source>
</evidence>
<dbReference type="PRINTS" id="PR00705">
    <property type="entry name" value="PAPAIN"/>
</dbReference>
<dbReference type="InterPro" id="IPR000169">
    <property type="entry name" value="Pept_cys_AS"/>
</dbReference>
<comment type="similarity">
    <text evidence="1">Belongs to the peptidase C1 family.</text>
</comment>
<dbReference type="FunFam" id="3.90.70.10:FF:000006">
    <property type="entry name" value="Cathepsin S"/>
    <property type="match status" value="1"/>
</dbReference>
<dbReference type="PANTHER" id="PTHR12411">
    <property type="entry name" value="CYSTEINE PROTEASE FAMILY C1-RELATED"/>
    <property type="match status" value="1"/>
</dbReference>
<dbReference type="CDD" id="cd02248">
    <property type="entry name" value="Peptidase_C1A"/>
    <property type="match status" value="1"/>
</dbReference>
<feature type="signal peptide" evidence="7">
    <location>
        <begin position="1"/>
        <end position="20"/>
    </location>
</feature>
<dbReference type="GO" id="GO:0006508">
    <property type="term" value="P:proteolysis"/>
    <property type="evidence" value="ECO:0007669"/>
    <property type="project" value="UniProtKB-KW"/>
</dbReference>
<organism evidence="10 11">
    <name type="scientific">Armadillidium nasatum</name>
    <dbReference type="NCBI Taxonomy" id="96803"/>
    <lineage>
        <taxon>Eukaryota</taxon>
        <taxon>Metazoa</taxon>
        <taxon>Ecdysozoa</taxon>
        <taxon>Arthropoda</taxon>
        <taxon>Crustacea</taxon>
        <taxon>Multicrustacea</taxon>
        <taxon>Malacostraca</taxon>
        <taxon>Eumalacostraca</taxon>
        <taxon>Peracarida</taxon>
        <taxon>Isopoda</taxon>
        <taxon>Oniscidea</taxon>
        <taxon>Crinocheta</taxon>
        <taxon>Armadillidiidae</taxon>
        <taxon>Armadillidium</taxon>
    </lineage>
</organism>
<dbReference type="SUPFAM" id="SSF54001">
    <property type="entry name" value="Cysteine proteinases"/>
    <property type="match status" value="1"/>
</dbReference>
<feature type="domain" description="Cathepsin propeptide inhibitor" evidence="9">
    <location>
        <begin position="32"/>
        <end position="91"/>
    </location>
</feature>
<comment type="caution">
    <text evidence="10">The sequence shown here is derived from an EMBL/GenBank/DDBJ whole genome shotgun (WGS) entry which is preliminary data.</text>
</comment>
<keyword evidence="7" id="KW-0732">Signal</keyword>
<keyword evidence="5" id="KW-0865">Zymogen</keyword>
<dbReference type="OrthoDB" id="10253408at2759"/>
<dbReference type="PROSITE" id="PS00640">
    <property type="entry name" value="THIOL_PROTEASE_ASN"/>
    <property type="match status" value="1"/>
</dbReference>
<dbReference type="InterPro" id="IPR013128">
    <property type="entry name" value="Peptidase_C1A"/>
</dbReference>